<feature type="compositionally biased region" description="Polar residues" evidence="2">
    <location>
        <begin position="13"/>
        <end position="23"/>
    </location>
</feature>
<protein>
    <submittedName>
        <fullName evidence="3">CLUMA_CG017859, isoform A</fullName>
    </submittedName>
</protein>
<evidence type="ECO:0000256" key="2">
    <source>
        <dbReference type="SAM" id="MobiDB-lite"/>
    </source>
</evidence>
<dbReference type="PANTHER" id="PTHR45615:SF72">
    <property type="entry name" value="CHROMOSOME UNDETERMINED SCAFFOLD_67, WHOLE GENOME SHOTGUN SEQUENCE"/>
    <property type="match status" value="1"/>
</dbReference>
<feature type="region of interest" description="Disordered" evidence="2">
    <location>
        <begin position="1"/>
        <end position="96"/>
    </location>
</feature>
<evidence type="ECO:0000313" key="4">
    <source>
        <dbReference type="Proteomes" id="UP000183832"/>
    </source>
</evidence>
<reference evidence="3 4" key="1">
    <citation type="submission" date="2015-04" db="EMBL/GenBank/DDBJ databases">
        <authorList>
            <person name="Syromyatnikov M.Y."/>
            <person name="Popov V.N."/>
        </authorList>
    </citation>
    <scope>NUCLEOTIDE SEQUENCE [LARGE SCALE GENOMIC DNA]</scope>
</reference>
<sequence>MSEPGKPPDFKNLTENLSQQQAKISALKELVRQSESQQGKNAASTQEKVKNIAQRLSNLKSKAAKSKHHRSSSEISDEYGISNIEEEGPQSLDYSVNSSPLPIVQRARSETPGSEKITLLRKQMELNRMKMAERESRSKEIEQMVTQLKSKFETSQMSLEKSVELGRSMGDLTTLPAVTLPFNTQQHRSVSDVSSHTSHTFNLETERNKFLEKRIRELEETISDNKTKLPESEKVRKLENKILDLEENLREKESIIEARTKAVSLLSENLTKKKKDVVDSLEETKQEMFKMQETFLETEDSYKHEVERLNRVIQDSSDEIQNLTEKCEILEKSRYDLTIENSELKTKLEDVQDYCTKISELNKLNETLQKQISNLESQRYEFITEDEVGEAKSSGKVGEEVKETNNELLERIKSLEELLERRDNEIESLQENLDEKSIELNVVNANIKVLQEKYNSLEPKPLFPSESSSADEELKTEIAKLKQQLDDANKNMIKSKLKIKQLQKQVDSFTKGVDSNSEVVRLTEEVKTLTQRIVELEEAKESQSSQWGENWGDDATETELEKKVKVLETTCQNQTSAIQLLEEQKMDMTEDLENVKQKLEDATTMKNDSELEGKVVELVRMNEELGEKIQQMNDERATLEVKLSRYICENMELHERIEKLSKGSSAESIEMVNLTAQDNEEYQKAISGAEKDVVDESDPQISRELNESLRNLREESSELMSKIELFTIERREVLDKLDAMTIENQVLVSSIESIRDEKVALEHENEKLIKNRDGIEKLLSELQTEKEELLMKVSELNEHRSTLQEEINKLVKEDLGSSSPTIKTGTSTDTQSAIDKDACEKLLKQLDNEIQNLNKNKDKHQKLKISKKLSDNAKNVHAMMTNLLVDYYKNLDVCKQLREDLESVKVSLSSVSLESNNEEELKILQSQLRELEEKLATKVEECDQLKIKLKTIEDDRQSNVSNEIEILKMELEESIKSKDNLVDELKEMIDKLTNERDEYKSELQKQMNLVQGLREEYDQLTIDVKENKQKLNEKSTEFDHIQREFDMRLKTSTNEVEILKTLVGEQKQLLIDSYQEHELDINQKLKEINDYQNQVKQMEDELNTLRQQTQIAASSESLQDEIVKLKNLLEENNKLLDDHKDDLMHKQETIDTLNNQIIDLYKTMEENANKIIEKDDELQYLQEINDSNKDEIRNLHQKVSESNKAMNELRSQLTEKSHESERLVAAAKVTIDPKMEQKVKKLENEVTSLETKNKEQHEKLKKFAANLKKKQSQCLELEERLAKGVDDTSTVSEMKAQIIQYEEQLNAVKIETNNLQQSAVKASNDELNELRQKLNEKSMEVDNLQRQLQDTFNKCDQLEEALFDRQSQIQKLETEQMKFDVASKALNEIQSEFNHVKRENEELKVKLSEYSSSQDKSDDDKKKMDKLKAAVVQLKHKLAERKKEIDELTKLNSAASNVDSLQSQLDEIQQKHSEEINMLRQQIADLDATNRLLNEDKQRKVSLEGQLETFEMTNVQLRERISSLEESLNAIESEKNSILREQLSLGKELEEKDELIGVKLRETESENFHLNENIKELTMEKNSLQQKLIAMESHFSSDIVNRNQQISSMESENLQLKNHFENLQVEMKRMQSLHEKALAAKHAEIDDMEAELSSQLQKIENEKKIIQESLEKANDQIVDFQDEVVRLKDNIHSLEQSKSDAERELSWLKLQNENYTQDQLENEQLRMQLMQSETEAENLRSQNETLSDNHNVEITILRQQIADLEAMRSQVSQNQTDDQVMLQNENVKLKEILVEKENEIQQKKIQLQMVSTFVDAPIQAVNDPFANLMAAPPQPLPAQSSKVDENAFKVLEDKLREAEKEIEKLNETAMLTNMEIDMQANKVEDLIHENKVLLGKLHEMEAKNENLISLKADVNQKNEIIQNLQEKLMNFDAKPSAVSEQPTTQTATTSILFGSEPSSQPSAASLFDDVPFIISTTNEPQQEVFEEIIQPKKAYLCYDNKPPASLLSPRSDLEVRLKEQEDIVERLTHEKADVDAKLTTAKENSKKMMKKLKEYQVKISELETKAFRKSSSVESNDMDLVIQEELNSQIQRLEAKLKEVNTEKEKEHQEKEALIKRIDVLTLANERMTEMKERQDGQMELYQLKIRDLTQKLQKLEEWSGEKKESEPKIQAVVSSLPLESSASSPSSNVELNKKIQELNDQLKDLQVDFDEIQALLDEEKSTNKQLEEKITKLNSMSQDEISKDQEENEKLKRNCEALRQQINTKDQEIRDLISKIDLLSNESSNIKTILDDLSVQNQLKTNENQELLERLQNLAANNEELSRERQLYSDSMEQNYRQHSQDLEQQLQSIHAELHYKNSQLQELKERNSEFTKKVEVDANLIIEKNNEIVSLKNLLQELEAKVEKQQPSQEQPIERHDDNMKKEIEALKRENAQMEHELQVLNDQVLSSLEFEDKMKNVVYELDAKNLEIQMLKSSLEKVEKHQQTSSEVDEEVQEKIQKLQNEKEEVERNMKLSIDLLNAQWSQAVEQRGNEVANSWKQHLEMREMEFSELEASLRSQLGRNSDEVTTSESVQKVSDIDDDAMTKMRSIMESQEMEIVSLKEQLAIRSAEYAALSAKVDPYHQMSTSMNISPIPPTDSERVPRSELDLALYMLHQRDMRLEEMTMELVRLLEERDQLQIRLSNSIRQMEEVKTKFSASHEAESSDASKTTTPEKLPTNMNVTTFEDDGQLKKKLSELNTVRHVRDKDIQDERERRFMDNITMLQRDVANIPPEAAARIVAGSSDQGQSPSSVLMNWILGKQPESS</sequence>
<dbReference type="STRING" id="568069.A0A1J1IX69"/>
<dbReference type="Proteomes" id="UP000183832">
    <property type="component" value="Unassembled WGS sequence"/>
</dbReference>
<evidence type="ECO:0000313" key="3">
    <source>
        <dbReference type="EMBL" id="CRL04805.1"/>
    </source>
</evidence>
<name>A0A1J1IX69_9DIPT</name>
<keyword evidence="1" id="KW-0175">Coiled coil</keyword>
<keyword evidence="4" id="KW-1185">Reference proteome</keyword>
<accession>A0A1J1IX69</accession>
<feature type="coiled-coil region" evidence="1">
    <location>
        <begin position="1841"/>
        <end position="1934"/>
    </location>
</feature>
<dbReference type="PANTHER" id="PTHR45615">
    <property type="entry name" value="MYOSIN HEAVY CHAIN, NON-MUSCLE"/>
    <property type="match status" value="1"/>
</dbReference>
<feature type="coiled-coil region" evidence="1">
    <location>
        <begin position="2010"/>
        <end position="2159"/>
    </location>
</feature>
<dbReference type="OrthoDB" id="2441647at2759"/>
<dbReference type="EMBL" id="CVRI01000063">
    <property type="protein sequence ID" value="CRL04805.1"/>
    <property type="molecule type" value="Genomic_DNA"/>
</dbReference>
<feature type="coiled-coil region" evidence="1">
    <location>
        <begin position="2189"/>
        <end position="2354"/>
    </location>
</feature>
<evidence type="ECO:0000256" key="1">
    <source>
        <dbReference type="SAM" id="Coils"/>
    </source>
</evidence>
<feature type="coiled-coil region" evidence="1">
    <location>
        <begin position="1192"/>
        <end position="1806"/>
    </location>
</feature>
<proteinExistence type="predicted"/>
<feature type="coiled-coil region" evidence="1">
    <location>
        <begin position="1074"/>
        <end position="1156"/>
    </location>
</feature>
<feature type="region of interest" description="Disordered" evidence="2">
    <location>
        <begin position="2695"/>
        <end position="2723"/>
    </location>
</feature>
<feature type="coiled-coil region" evidence="1">
    <location>
        <begin position="2383"/>
        <end position="2519"/>
    </location>
</feature>
<gene>
    <name evidence="3" type="primary">putative Protein lava lamp</name>
    <name evidence="3" type="ORF">CLUMA_CG017859</name>
</gene>
<feature type="coiled-coil region" evidence="1">
    <location>
        <begin position="914"/>
        <end position="1044"/>
    </location>
</feature>
<dbReference type="Gene3D" id="1.10.287.1490">
    <property type="match status" value="1"/>
</dbReference>
<organism evidence="3 4">
    <name type="scientific">Clunio marinus</name>
    <dbReference type="NCBI Taxonomy" id="568069"/>
    <lineage>
        <taxon>Eukaryota</taxon>
        <taxon>Metazoa</taxon>
        <taxon>Ecdysozoa</taxon>
        <taxon>Arthropoda</taxon>
        <taxon>Hexapoda</taxon>
        <taxon>Insecta</taxon>
        <taxon>Pterygota</taxon>
        <taxon>Neoptera</taxon>
        <taxon>Endopterygota</taxon>
        <taxon>Diptera</taxon>
        <taxon>Nematocera</taxon>
        <taxon>Chironomoidea</taxon>
        <taxon>Chironomidae</taxon>
        <taxon>Clunio</taxon>
    </lineage>
</organism>
<feature type="coiled-coil region" evidence="1">
    <location>
        <begin position="201"/>
        <end position="649"/>
    </location>
</feature>
<feature type="compositionally biased region" description="Polar residues" evidence="2">
    <location>
        <begin position="33"/>
        <end position="46"/>
    </location>
</feature>
<feature type="compositionally biased region" description="Basic and acidic residues" evidence="2">
    <location>
        <begin position="2695"/>
        <end position="2704"/>
    </location>
</feature>
<feature type="compositionally biased region" description="Polar residues" evidence="2">
    <location>
        <begin position="2710"/>
        <end position="2723"/>
    </location>
</feature>
<feature type="coiled-coil region" evidence="1">
    <location>
        <begin position="702"/>
        <end position="863"/>
    </location>
</feature>